<dbReference type="InterPro" id="IPR007332">
    <property type="entry name" value="DUF411"/>
</dbReference>
<sequence length="125" mass="13316">MALAQSATMYRTPYCGCCLGHADYLRSLGFEVDIVELQPEALAAMKAGHAIPAAQQGCHTLMVEGYVVEGHVPVEAINKLLEERPDIVGISLPGMPMGSPGMGGQKAEPFKVMVIGEDDEIFAII</sequence>
<evidence type="ECO:0000313" key="1">
    <source>
        <dbReference type="EMBL" id="GGB63169.1"/>
    </source>
</evidence>
<evidence type="ECO:0008006" key="3">
    <source>
        <dbReference type="Google" id="ProtNLM"/>
    </source>
</evidence>
<keyword evidence="2" id="KW-1185">Reference proteome</keyword>
<gene>
    <name evidence="1" type="ORF">GCM10011503_09840</name>
</gene>
<dbReference type="Pfam" id="PF04214">
    <property type="entry name" value="DUF411"/>
    <property type="match status" value="1"/>
</dbReference>
<comment type="caution">
    <text evidence="1">The sequence shown here is derived from an EMBL/GenBank/DDBJ whole genome shotgun (WGS) entry which is preliminary data.</text>
</comment>
<proteinExistence type="predicted"/>
<dbReference type="EMBL" id="BMKF01000001">
    <property type="protein sequence ID" value="GGB63169.1"/>
    <property type="molecule type" value="Genomic_DNA"/>
</dbReference>
<name>A0ABQ1JD16_9PROT</name>
<organism evidence="1 2">
    <name type="scientific">Henriciella pelagia</name>
    <dbReference type="NCBI Taxonomy" id="1977912"/>
    <lineage>
        <taxon>Bacteria</taxon>
        <taxon>Pseudomonadati</taxon>
        <taxon>Pseudomonadota</taxon>
        <taxon>Alphaproteobacteria</taxon>
        <taxon>Hyphomonadales</taxon>
        <taxon>Hyphomonadaceae</taxon>
        <taxon>Henriciella</taxon>
    </lineage>
</organism>
<protein>
    <recommendedName>
        <fullName evidence="3">DUF411 domain-containing protein</fullName>
    </recommendedName>
</protein>
<dbReference type="Proteomes" id="UP000628854">
    <property type="component" value="Unassembled WGS sequence"/>
</dbReference>
<evidence type="ECO:0000313" key="2">
    <source>
        <dbReference type="Proteomes" id="UP000628854"/>
    </source>
</evidence>
<accession>A0ABQ1JD16</accession>
<reference evidence="2" key="1">
    <citation type="journal article" date="2019" name="Int. J. Syst. Evol. Microbiol.">
        <title>The Global Catalogue of Microorganisms (GCM) 10K type strain sequencing project: providing services to taxonomists for standard genome sequencing and annotation.</title>
        <authorList>
            <consortium name="The Broad Institute Genomics Platform"/>
            <consortium name="The Broad Institute Genome Sequencing Center for Infectious Disease"/>
            <person name="Wu L."/>
            <person name="Ma J."/>
        </authorList>
    </citation>
    <scope>NUCLEOTIDE SEQUENCE [LARGE SCALE GENOMIC DNA]</scope>
    <source>
        <strain evidence="2">CGMCC 1.15928</strain>
    </source>
</reference>